<keyword evidence="4" id="KW-0406">Ion transport</keyword>
<dbReference type="GO" id="GO:0046933">
    <property type="term" value="F:proton-transporting ATP synthase activity, rotational mechanism"/>
    <property type="evidence" value="ECO:0007669"/>
    <property type="project" value="InterPro"/>
</dbReference>
<evidence type="ECO:0000256" key="7">
    <source>
        <dbReference type="ARBA" id="ARBA00023310"/>
    </source>
</evidence>
<gene>
    <name evidence="9" type="ORF">BM477_01830</name>
</gene>
<keyword evidence="6" id="KW-0139">CF(1)</keyword>
<dbReference type="CDD" id="cd12152">
    <property type="entry name" value="F1-ATPase_delta"/>
    <property type="match status" value="1"/>
</dbReference>
<evidence type="ECO:0000259" key="8">
    <source>
        <dbReference type="Pfam" id="PF02823"/>
    </source>
</evidence>
<dbReference type="GO" id="GO:0005886">
    <property type="term" value="C:plasma membrane"/>
    <property type="evidence" value="ECO:0007669"/>
    <property type="project" value="UniProtKB-SubCell"/>
</dbReference>
<protein>
    <recommendedName>
        <fullName evidence="8">ATP synthase F1 complex delta/epsilon subunit N-terminal domain-containing protein</fullName>
    </recommendedName>
</protein>
<dbReference type="PANTHER" id="PTHR13822">
    <property type="entry name" value="ATP SYNTHASE DELTA/EPSILON CHAIN"/>
    <property type="match status" value="1"/>
</dbReference>
<keyword evidence="7" id="KW-0066">ATP synthesis</keyword>
<dbReference type="Proteomes" id="UP000186465">
    <property type="component" value="Unassembled WGS sequence"/>
</dbReference>
<comment type="subcellular location">
    <subcellularLocation>
        <location evidence="1">Cell membrane</location>
        <topology evidence="1">Peripheral membrane protein</topology>
    </subcellularLocation>
</comment>
<comment type="caution">
    <text evidence="9">The sequence shown here is derived from an EMBL/GenBank/DDBJ whole genome shotgun (WGS) entry which is preliminary data.</text>
</comment>
<evidence type="ECO:0000256" key="4">
    <source>
        <dbReference type="ARBA" id="ARBA00023065"/>
    </source>
</evidence>
<dbReference type="InterPro" id="IPR001469">
    <property type="entry name" value="ATP_synth_F1_dsu/esu"/>
</dbReference>
<dbReference type="RefSeq" id="WP_075360985.1">
    <property type="nucleotide sequence ID" value="NZ_MPDM01000002.1"/>
</dbReference>
<dbReference type="GO" id="GO:0045259">
    <property type="term" value="C:proton-transporting ATP synthase complex"/>
    <property type="evidence" value="ECO:0007669"/>
    <property type="project" value="UniProtKB-KW"/>
</dbReference>
<dbReference type="OrthoDB" id="9791445at2"/>
<proteinExistence type="inferred from homology"/>
<dbReference type="InterPro" id="IPR020546">
    <property type="entry name" value="ATP_synth_F1_dsu/esu_N"/>
</dbReference>
<reference evidence="10" key="1">
    <citation type="submission" date="2016-11" db="EMBL/GenBank/DDBJ databases">
        <title>Actinomyces gypaetusis sp. nov. isolated from Gypaetus barbatus in Qinghai Tibet Plateau China.</title>
        <authorList>
            <person name="Meng X."/>
        </authorList>
    </citation>
    <scope>NUCLEOTIDE SEQUENCE [LARGE SCALE GENOMIC DNA]</scope>
    <source>
        <strain evidence="10">DSM 15383</strain>
    </source>
</reference>
<comment type="similarity">
    <text evidence="2">Belongs to the ATPase epsilon chain family.</text>
</comment>
<evidence type="ECO:0000256" key="2">
    <source>
        <dbReference type="ARBA" id="ARBA00005712"/>
    </source>
</evidence>
<name>A0A1Q5PRX3_9ACTO</name>
<dbReference type="AlphaFoldDB" id="A0A1Q5PRX3"/>
<keyword evidence="3" id="KW-0813">Transport</keyword>
<dbReference type="Pfam" id="PF02823">
    <property type="entry name" value="ATP-synt_DE_N"/>
    <property type="match status" value="1"/>
</dbReference>
<evidence type="ECO:0000313" key="10">
    <source>
        <dbReference type="Proteomes" id="UP000186465"/>
    </source>
</evidence>
<evidence type="ECO:0000256" key="5">
    <source>
        <dbReference type="ARBA" id="ARBA00023136"/>
    </source>
</evidence>
<evidence type="ECO:0000256" key="1">
    <source>
        <dbReference type="ARBA" id="ARBA00004202"/>
    </source>
</evidence>
<evidence type="ECO:0000256" key="6">
    <source>
        <dbReference type="ARBA" id="ARBA00023196"/>
    </source>
</evidence>
<keyword evidence="5" id="KW-0472">Membrane</keyword>
<evidence type="ECO:0000256" key="3">
    <source>
        <dbReference type="ARBA" id="ARBA00022448"/>
    </source>
</evidence>
<evidence type="ECO:0000313" key="9">
    <source>
        <dbReference type="EMBL" id="OKL50160.1"/>
    </source>
</evidence>
<dbReference type="Gene3D" id="2.60.15.10">
    <property type="entry name" value="F0F1 ATP synthase delta/epsilon subunit, N-terminal"/>
    <property type="match status" value="1"/>
</dbReference>
<accession>A0A1Q5PRX3</accession>
<sequence>MAMTVSVVTRTETLYSGSGSMVVLPAETGELGVLSGHEPLIGVLGSGSVRITDDGQVHKFVVAGGIFSIDSDVVTVAAHSGSVAGA</sequence>
<feature type="domain" description="ATP synthase F1 complex delta/epsilon subunit N-terminal" evidence="8">
    <location>
        <begin position="3"/>
        <end position="79"/>
    </location>
</feature>
<dbReference type="SUPFAM" id="SSF51344">
    <property type="entry name" value="Epsilon subunit of F1F0-ATP synthase N-terminal domain"/>
    <property type="match status" value="1"/>
</dbReference>
<dbReference type="PANTHER" id="PTHR13822:SF10">
    <property type="entry name" value="ATP SYNTHASE EPSILON CHAIN, CHLOROPLASTIC"/>
    <property type="match status" value="1"/>
</dbReference>
<keyword evidence="10" id="KW-1185">Reference proteome</keyword>
<dbReference type="STRING" id="156892.BM477_01830"/>
<dbReference type="EMBL" id="MPDM01000002">
    <property type="protein sequence ID" value="OKL50160.1"/>
    <property type="molecule type" value="Genomic_DNA"/>
</dbReference>
<organism evidence="9 10">
    <name type="scientific">Boudabousia marimammalium</name>
    <dbReference type="NCBI Taxonomy" id="156892"/>
    <lineage>
        <taxon>Bacteria</taxon>
        <taxon>Bacillati</taxon>
        <taxon>Actinomycetota</taxon>
        <taxon>Actinomycetes</taxon>
        <taxon>Actinomycetales</taxon>
        <taxon>Actinomycetaceae</taxon>
        <taxon>Boudabousia</taxon>
    </lineage>
</organism>
<dbReference type="InterPro" id="IPR036771">
    <property type="entry name" value="ATPsynth_dsu/esu_N"/>
</dbReference>